<evidence type="ECO:0000313" key="3">
    <source>
        <dbReference type="Proteomes" id="UP000317835"/>
    </source>
</evidence>
<dbReference type="AlphaFoldDB" id="A0A518GW31"/>
<dbReference type="EMBL" id="CP036426">
    <property type="protein sequence ID" value="QDV32751.1"/>
    <property type="molecule type" value="Genomic_DNA"/>
</dbReference>
<accession>A0A518GW31</accession>
<dbReference type="InterPro" id="IPR011044">
    <property type="entry name" value="Quino_amine_DH_bsu"/>
</dbReference>
<gene>
    <name evidence="2" type="ORF">ElP_05910</name>
</gene>
<keyword evidence="1" id="KW-0812">Transmembrane</keyword>
<feature type="transmembrane region" description="Helical" evidence="1">
    <location>
        <begin position="7"/>
        <end position="27"/>
    </location>
</feature>
<organism evidence="2 3">
    <name type="scientific">Tautonia plasticadhaerens</name>
    <dbReference type="NCBI Taxonomy" id="2527974"/>
    <lineage>
        <taxon>Bacteria</taxon>
        <taxon>Pseudomonadati</taxon>
        <taxon>Planctomycetota</taxon>
        <taxon>Planctomycetia</taxon>
        <taxon>Isosphaerales</taxon>
        <taxon>Isosphaeraceae</taxon>
        <taxon>Tautonia</taxon>
    </lineage>
</organism>
<dbReference type="RefSeq" id="WP_145267069.1">
    <property type="nucleotide sequence ID" value="NZ_CP036426.1"/>
</dbReference>
<keyword evidence="3" id="KW-1185">Reference proteome</keyword>
<protein>
    <recommendedName>
        <fullName evidence="4">Translocation protein TolB</fullName>
    </recommendedName>
</protein>
<dbReference type="OrthoDB" id="288741at2"/>
<keyword evidence="1" id="KW-0472">Membrane</keyword>
<reference evidence="2 3" key="1">
    <citation type="submission" date="2019-02" db="EMBL/GenBank/DDBJ databases">
        <title>Deep-cultivation of Planctomycetes and their phenomic and genomic characterization uncovers novel biology.</title>
        <authorList>
            <person name="Wiegand S."/>
            <person name="Jogler M."/>
            <person name="Boedeker C."/>
            <person name="Pinto D."/>
            <person name="Vollmers J."/>
            <person name="Rivas-Marin E."/>
            <person name="Kohn T."/>
            <person name="Peeters S.H."/>
            <person name="Heuer A."/>
            <person name="Rast P."/>
            <person name="Oberbeckmann S."/>
            <person name="Bunk B."/>
            <person name="Jeske O."/>
            <person name="Meyerdierks A."/>
            <person name="Storesund J.E."/>
            <person name="Kallscheuer N."/>
            <person name="Luecker S."/>
            <person name="Lage O.M."/>
            <person name="Pohl T."/>
            <person name="Merkel B.J."/>
            <person name="Hornburger P."/>
            <person name="Mueller R.-W."/>
            <person name="Bruemmer F."/>
            <person name="Labrenz M."/>
            <person name="Spormann A.M."/>
            <person name="Op den Camp H."/>
            <person name="Overmann J."/>
            <person name="Amann R."/>
            <person name="Jetten M.S.M."/>
            <person name="Mascher T."/>
            <person name="Medema M.H."/>
            <person name="Devos D.P."/>
            <person name="Kaster A.-K."/>
            <person name="Ovreas L."/>
            <person name="Rohde M."/>
            <person name="Galperin M.Y."/>
            <person name="Jogler C."/>
        </authorList>
    </citation>
    <scope>NUCLEOTIDE SEQUENCE [LARGE SCALE GENOMIC DNA]</scope>
    <source>
        <strain evidence="2 3">ElP</strain>
    </source>
</reference>
<evidence type="ECO:0000256" key="1">
    <source>
        <dbReference type="SAM" id="Phobius"/>
    </source>
</evidence>
<sequence length="365" mass="38817">MVRTVHSLIRIASIVGTLLVMFAIGLGRISPGPEGRSVAPALVVGVAPRFPGPKAGELRLLDIAEGAIRSVPIGSSDRIDLAVGSPWVDPWDQAHVVGRWASTDPDGNLRGAGLARLAYPSGRILDQISLDRCPTTAPCWGSGTSSRVLYVSGDGSMYRYDFEASAGEPGYEGQAGLHRVEWGPGVAGGDQPVLLDIGRPEGCLPPDMLLATAISRVPEEGEARGERSQIWWLRLDPDERTIVSCGQVTSKDPSARDVGRRRPALGRRPDGSLWLAYLSWNGMPDRMTLRLAPARLDERTGGPVAVGPGIPLARNCLSNPLNFTGGGTRLVCLTYEDEQPTALRITLDETPSPTALAVAGTYAGF</sequence>
<dbReference type="Proteomes" id="UP000317835">
    <property type="component" value="Chromosome"/>
</dbReference>
<evidence type="ECO:0000313" key="2">
    <source>
        <dbReference type="EMBL" id="QDV32751.1"/>
    </source>
</evidence>
<name>A0A518GW31_9BACT</name>
<keyword evidence="1" id="KW-1133">Transmembrane helix</keyword>
<dbReference type="KEGG" id="tpla:ElP_05910"/>
<evidence type="ECO:0008006" key="4">
    <source>
        <dbReference type="Google" id="ProtNLM"/>
    </source>
</evidence>
<proteinExistence type="predicted"/>
<dbReference type="SUPFAM" id="SSF50969">
    <property type="entry name" value="YVTN repeat-like/Quinoprotein amine dehydrogenase"/>
    <property type="match status" value="1"/>
</dbReference>